<feature type="transmembrane region" description="Helical" evidence="1">
    <location>
        <begin position="7"/>
        <end position="29"/>
    </location>
</feature>
<feature type="transmembrane region" description="Helical" evidence="1">
    <location>
        <begin position="74"/>
        <end position="92"/>
    </location>
</feature>
<proteinExistence type="predicted"/>
<gene>
    <name evidence="2" type="ORF">MUN88_00315</name>
</gene>
<name>A0ABY4EWM4_9BACI</name>
<dbReference type="EMBL" id="CP095072">
    <property type="protein sequence ID" value="UOQ48643.1"/>
    <property type="molecule type" value="Genomic_DNA"/>
</dbReference>
<keyword evidence="1" id="KW-0812">Transmembrane</keyword>
<evidence type="ECO:0000313" key="3">
    <source>
        <dbReference type="Proteomes" id="UP000831782"/>
    </source>
</evidence>
<protein>
    <submittedName>
        <fullName evidence="2">Permease</fullName>
    </submittedName>
</protein>
<accession>A0ABY4EWM4</accession>
<keyword evidence="1" id="KW-0472">Membrane</keyword>
<dbReference type="RefSeq" id="WP_244719469.1">
    <property type="nucleotide sequence ID" value="NZ_CP095072.1"/>
</dbReference>
<evidence type="ECO:0000313" key="2">
    <source>
        <dbReference type="EMBL" id="UOQ48643.1"/>
    </source>
</evidence>
<dbReference type="Proteomes" id="UP000831782">
    <property type="component" value="Chromosome"/>
</dbReference>
<organism evidence="2 3">
    <name type="scientific">Gracilibacillus caseinilyticus</name>
    <dbReference type="NCBI Taxonomy" id="2932256"/>
    <lineage>
        <taxon>Bacteria</taxon>
        <taxon>Bacillati</taxon>
        <taxon>Bacillota</taxon>
        <taxon>Bacilli</taxon>
        <taxon>Bacillales</taxon>
        <taxon>Bacillaceae</taxon>
        <taxon>Gracilibacillus</taxon>
    </lineage>
</organism>
<keyword evidence="3" id="KW-1185">Reference proteome</keyword>
<reference evidence="2 3" key="1">
    <citation type="submission" date="2022-04" db="EMBL/GenBank/DDBJ databases">
        <title>Gracilibacillus sp. isolated from saltern.</title>
        <authorList>
            <person name="Won M."/>
            <person name="Lee C.-M."/>
            <person name="Woen H.-Y."/>
            <person name="Kwon S.-W."/>
        </authorList>
    </citation>
    <scope>NUCLEOTIDE SEQUENCE [LARGE SCALE GENOMIC DNA]</scope>
    <source>
        <strain evidence="2 3">SSWR10-1</strain>
    </source>
</reference>
<evidence type="ECO:0000256" key="1">
    <source>
        <dbReference type="SAM" id="Phobius"/>
    </source>
</evidence>
<keyword evidence="1" id="KW-1133">Transmembrane helix</keyword>
<feature type="transmembrane region" description="Helical" evidence="1">
    <location>
        <begin position="98"/>
        <end position="122"/>
    </location>
</feature>
<feature type="transmembrane region" description="Helical" evidence="1">
    <location>
        <begin position="35"/>
        <end position="54"/>
    </location>
</feature>
<sequence length="125" mass="14427">MLYNRLAYFIFGCLFTVLAMLMLLSAIIVQEAPLAITYTFVSLSIMSFCLYYLFPHFVKKDERVNIIKQKGAYFSIFAFLLYVMIFLLLLQTELLELSASYSIAILASLMISTIFISFCIFAKLY</sequence>